<reference evidence="3" key="1">
    <citation type="journal article" date="2017" name="Nat. Commun.">
        <title>The asparagus genome sheds light on the origin and evolution of a young Y chromosome.</title>
        <authorList>
            <person name="Harkess A."/>
            <person name="Zhou J."/>
            <person name="Xu C."/>
            <person name="Bowers J.E."/>
            <person name="Van der Hulst R."/>
            <person name="Ayyampalayam S."/>
            <person name="Mercati F."/>
            <person name="Riccardi P."/>
            <person name="McKain M.R."/>
            <person name="Kakrana A."/>
            <person name="Tang H."/>
            <person name="Ray J."/>
            <person name="Groenendijk J."/>
            <person name="Arikit S."/>
            <person name="Mathioni S.M."/>
            <person name="Nakano M."/>
            <person name="Shan H."/>
            <person name="Telgmann-Rauber A."/>
            <person name="Kanno A."/>
            <person name="Yue Z."/>
            <person name="Chen H."/>
            <person name="Li W."/>
            <person name="Chen Y."/>
            <person name="Xu X."/>
            <person name="Zhang Y."/>
            <person name="Luo S."/>
            <person name="Chen H."/>
            <person name="Gao J."/>
            <person name="Mao Z."/>
            <person name="Pires J.C."/>
            <person name="Luo M."/>
            <person name="Kudrna D."/>
            <person name="Wing R.A."/>
            <person name="Meyers B.C."/>
            <person name="Yi K."/>
            <person name="Kong H."/>
            <person name="Lavrijsen P."/>
            <person name="Sunseri F."/>
            <person name="Falavigna A."/>
            <person name="Ye Y."/>
            <person name="Leebens-Mack J.H."/>
            <person name="Chen G."/>
        </authorList>
    </citation>
    <scope>NUCLEOTIDE SEQUENCE [LARGE SCALE GENOMIC DNA]</scope>
    <source>
        <strain evidence="3">cv. DH0086</strain>
    </source>
</reference>
<feature type="region of interest" description="Disordered" evidence="1">
    <location>
        <begin position="19"/>
        <end position="44"/>
    </location>
</feature>
<protein>
    <submittedName>
        <fullName evidence="2">Uncharacterized protein</fullName>
    </submittedName>
</protein>
<dbReference type="Proteomes" id="UP000243459">
    <property type="component" value="Chromosome 1"/>
</dbReference>
<dbReference type="AlphaFoldDB" id="A0A5P1FTU5"/>
<evidence type="ECO:0000256" key="1">
    <source>
        <dbReference type="SAM" id="MobiDB-lite"/>
    </source>
</evidence>
<proteinExistence type="predicted"/>
<keyword evidence="3" id="KW-1185">Reference proteome</keyword>
<evidence type="ECO:0000313" key="3">
    <source>
        <dbReference type="Proteomes" id="UP000243459"/>
    </source>
</evidence>
<organism evidence="2 3">
    <name type="scientific">Asparagus officinalis</name>
    <name type="common">Garden asparagus</name>
    <dbReference type="NCBI Taxonomy" id="4686"/>
    <lineage>
        <taxon>Eukaryota</taxon>
        <taxon>Viridiplantae</taxon>
        <taxon>Streptophyta</taxon>
        <taxon>Embryophyta</taxon>
        <taxon>Tracheophyta</taxon>
        <taxon>Spermatophyta</taxon>
        <taxon>Magnoliopsida</taxon>
        <taxon>Liliopsida</taxon>
        <taxon>Asparagales</taxon>
        <taxon>Asparagaceae</taxon>
        <taxon>Asparagoideae</taxon>
        <taxon>Asparagus</taxon>
    </lineage>
</organism>
<evidence type="ECO:0000313" key="2">
    <source>
        <dbReference type="EMBL" id="ONK81745.1"/>
    </source>
</evidence>
<name>A0A5P1FTU5_ASPOF</name>
<accession>A0A5P1FTU5</accession>
<dbReference type="Gramene" id="ONK81745">
    <property type="protein sequence ID" value="ONK81745"/>
    <property type="gene ID" value="A4U43_C01F32450"/>
</dbReference>
<dbReference type="EMBL" id="CM007381">
    <property type="protein sequence ID" value="ONK81745.1"/>
    <property type="molecule type" value="Genomic_DNA"/>
</dbReference>
<gene>
    <name evidence="2" type="ORF">A4U43_C01F32450</name>
</gene>
<sequence>MSQDLSAECELAWWWGAAGADPVDPRPPPAGRRDRHRRASSSVLGHRLAADTGLRWRQRTRRREGGLAASRVDWAGGRRRRSSSVAVVAVVEGICDSLDAGVSRLKLDIYDFMEKSENPGAFLTREELISGVRLGLAEEILKE</sequence>